<keyword evidence="10" id="KW-0808">Transferase</keyword>
<dbReference type="PRINTS" id="PR00344">
    <property type="entry name" value="BCTRLSENSOR"/>
</dbReference>
<dbReference type="InterPro" id="IPR017171">
    <property type="entry name" value="Sig_transdc_His_kinase_MctS"/>
</dbReference>
<keyword evidence="18 21" id="KW-0472">Membrane</keyword>
<dbReference type="GO" id="GO:0046983">
    <property type="term" value="F:protein dimerization activity"/>
    <property type="evidence" value="ECO:0007669"/>
    <property type="project" value="InterPro"/>
</dbReference>
<dbReference type="SMART" id="SM01049">
    <property type="entry name" value="Cache_2"/>
    <property type="match status" value="1"/>
</dbReference>
<dbReference type="PANTHER" id="PTHR24421">
    <property type="entry name" value="NITRATE/NITRITE SENSOR PROTEIN NARX-RELATED"/>
    <property type="match status" value="1"/>
</dbReference>
<dbReference type="GO" id="GO:0000155">
    <property type="term" value="F:phosphorelay sensor kinase activity"/>
    <property type="evidence" value="ECO:0007669"/>
    <property type="project" value="InterPro"/>
</dbReference>
<gene>
    <name evidence="23" type="ORF">SAMN04488136_108119</name>
</gene>
<evidence type="ECO:0000256" key="16">
    <source>
        <dbReference type="ARBA" id="ARBA00023012"/>
    </source>
</evidence>
<dbReference type="SMART" id="SM00387">
    <property type="entry name" value="HATPase_c"/>
    <property type="match status" value="1"/>
</dbReference>
<evidence type="ECO:0000256" key="18">
    <source>
        <dbReference type="ARBA" id="ARBA00023136"/>
    </source>
</evidence>
<dbReference type="Proteomes" id="UP000198854">
    <property type="component" value="Unassembled WGS sequence"/>
</dbReference>
<evidence type="ECO:0000256" key="8">
    <source>
        <dbReference type="ARBA" id="ARBA00022485"/>
    </source>
</evidence>
<evidence type="ECO:0000256" key="17">
    <source>
        <dbReference type="ARBA" id="ARBA00023014"/>
    </source>
</evidence>
<evidence type="ECO:0000256" key="4">
    <source>
        <dbReference type="ARBA" id="ARBA00004651"/>
    </source>
</evidence>
<dbReference type="EMBL" id="FNDD01000008">
    <property type="protein sequence ID" value="SDH11023.1"/>
    <property type="molecule type" value="Genomic_DNA"/>
</dbReference>
<feature type="transmembrane region" description="Helical" evidence="21">
    <location>
        <begin position="203"/>
        <end position="226"/>
    </location>
</feature>
<evidence type="ECO:0000256" key="12">
    <source>
        <dbReference type="ARBA" id="ARBA00022723"/>
    </source>
</evidence>
<dbReference type="InterPro" id="IPR033480">
    <property type="entry name" value="sCache_2"/>
</dbReference>
<proteinExistence type="predicted"/>
<evidence type="ECO:0000256" key="21">
    <source>
        <dbReference type="SAM" id="Phobius"/>
    </source>
</evidence>
<dbReference type="RefSeq" id="WP_093272374.1">
    <property type="nucleotide sequence ID" value="NZ_FNDD01000008.1"/>
</dbReference>
<evidence type="ECO:0000256" key="11">
    <source>
        <dbReference type="ARBA" id="ARBA00022692"/>
    </source>
</evidence>
<keyword evidence="8" id="KW-0004">4Fe-4S</keyword>
<keyword evidence="7" id="KW-1003">Cell membrane</keyword>
<comment type="cofactor">
    <cofactor evidence="2">
        <name>[4Fe-4S] cluster</name>
        <dbReference type="ChEBI" id="CHEBI:49883"/>
    </cofactor>
</comment>
<comment type="subcellular location">
    <subcellularLocation>
        <location evidence="4">Cell membrane</location>
        <topology evidence="4">Multi-pass membrane protein</topology>
    </subcellularLocation>
    <subcellularLocation>
        <location evidence="3">Cytoplasm</location>
    </subcellularLocation>
</comment>
<dbReference type="SUPFAM" id="SSF55874">
    <property type="entry name" value="ATPase domain of HSP90 chaperone/DNA topoisomerase II/histidine kinase"/>
    <property type="match status" value="1"/>
</dbReference>
<keyword evidence="9" id="KW-0963">Cytoplasm</keyword>
<dbReference type="Gene3D" id="1.20.5.1930">
    <property type="match status" value="1"/>
</dbReference>
<evidence type="ECO:0000256" key="2">
    <source>
        <dbReference type="ARBA" id="ARBA00001966"/>
    </source>
</evidence>
<comment type="catalytic activity">
    <reaction evidence="1">
        <text>ATP + protein L-histidine = ADP + protein N-phospho-L-histidine.</text>
        <dbReference type="EC" id="2.7.13.3"/>
    </reaction>
</comment>
<evidence type="ECO:0000256" key="6">
    <source>
        <dbReference type="ARBA" id="ARBA00017322"/>
    </source>
</evidence>
<comment type="function">
    <text evidence="19">Member of the two-component regulatory system NreB/NreC involved in the control of dissimilatory nitrate/nitrite reduction in response to oxygen. NreB functions as a direct oxygen sensor histidine kinase which is autophosphorylated, in the absence of oxygen, probably at the conserved histidine residue, and transfers its phosphate group probably to a conserved aspartate residue of NreC. NreB/NreC activates the expression of the nitrate (narGHJI) and nitrite (nir) reductase operons, as well as the putative nitrate transporter gene narT.</text>
</comment>
<organism evidence="23 24">
    <name type="scientific">Vibrio xiamenensis</name>
    <dbReference type="NCBI Taxonomy" id="861298"/>
    <lineage>
        <taxon>Bacteria</taxon>
        <taxon>Pseudomonadati</taxon>
        <taxon>Pseudomonadota</taxon>
        <taxon>Gammaproteobacteria</taxon>
        <taxon>Vibrionales</taxon>
        <taxon>Vibrionaceae</taxon>
        <taxon>Vibrio</taxon>
    </lineage>
</organism>
<dbReference type="OrthoDB" id="9797605at2"/>
<dbReference type="Pfam" id="PF02518">
    <property type="entry name" value="HATPase_c"/>
    <property type="match status" value="1"/>
</dbReference>
<evidence type="ECO:0000256" key="19">
    <source>
        <dbReference type="ARBA" id="ARBA00024827"/>
    </source>
</evidence>
<dbReference type="PROSITE" id="PS50109">
    <property type="entry name" value="HIS_KIN"/>
    <property type="match status" value="1"/>
</dbReference>
<evidence type="ECO:0000256" key="13">
    <source>
        <dbReference type="ARBA" id="ARBA00022777"/>
    </source>
</evidence>
<dbReference type="CDD" id="cd16917">
    <property type="entry name" value="HATPase_UhpB-NarQ-NarX-like"/>
    <property type="match status" value="1"/>
</dbReference>
<feature type="domain" description="Histidine kinase" evidence="22">
    <location>
        <begin position="253"/>
        <end position="447"/>
    </location>
</feature>
<evidence type="ECO:0000256" key="20">
    <source>
        <dbReference type="ARBA" id="ARBA00030800"/>
    </source>
</evidence>
<evidence type="ECO:0000256" key="15">
    <source>
        <dbReference type="ARBA" id="ARBA00023004"/>
    </source>
</evidence>
<dbReference type="Pfam" id="PF07730">
    <property type="entry name" value="HisKA_3"/>
    <property type="match status" value="1"/>
</dbReference>
<evidence type="ECO:0000256" key="10">
    <source>
        <dbReference type="ARBA" id="ARBA00022679"/>
    </source>
</evidence>
<dbReference type="InterPro" id="IPR005467">
    <property type="entry name" value="His_kinase_dom"/>
</dbReference>
<dbReference type="InterPro" id="IPR004358">
    <property type="entry name" value="Sig_transdc_His_kin-like_C"/>
</dbReference>
<dbReference type="InterPro" id="IPR003594">
    <property type="entry name" value="HATPase_dom"/>
</dbReference>
<evidence type="ECO:0000256" key="5">
    <source>
        <dbReference type="ARBA" id="ARBA00012438"/>
    </source>
</evidence>
<evidence type="ECO:0000313" key="23">
    <source>
        <dbReference type="EMBL" id="SDH11023.1"/>
    </source>
</evidence>
<keyword evidence="14 21" id="KW-1133">Transmembrane helix</keyword>
<dbReference type="Gene3D" id="3.30.450.20">
    <property type="entry name" value="PAS domain"/>
    <property type="match status" value="1"/>
</dbReference>
<dbReference type="GO" id="GO:0051539">
    <property type="term" value="F:4 iron, 4 sulfur cluster binding"/>
    <property type="evidence" value="ECO:0007669"/>
    <property type="project" value="UniProtKB-KW"/>
</dbReference>
<evidence type="ECO:0000256" key="1">
    <source>
        <dbReference type="ARBA" id="ARBA00000085"/>
    </source>
</evidence>
<evidence type="ECO:0000256" key="14">
    <source>
        <dbReference type="ARBA" id="ARBA00022989"/>
    </source>
</evidence>
<dbReference type="GO" id="GO:0046872">
    <property type="term" value="F:metal ion binding"/>
    <property type="evidence" value="ECO:0007669"/>
    <property type="project" value="UniProtKB-KW"/>
</dbReference>
<dbReference type="Pfam" id="PF17200">
    <property type="entry name" value="sCache_2"/>
    <property type="match status" value="1"/>
</dbReference>
<protein>
    <recommendedName>
        <fullName evidence="6">Oxygen sensor histidine kinase NreB</fullName>
        <ecNumber evidence="5">2.7.13.3</ecNumber>
    </recommendedName>
    <alternativeName>
        <fullName evidence="20">Nitrogen regulation protein B</fullName>
    </alternativeName>
</protein>
<keyword evidence="17" id="KW-0411">Iron-sulfur</keyword>
<evidence type="ECO:0000313" key="24">
    <source>
        <dbReference type="Proteomes" id="UP000198854"/>
    </source>
</evidence>
<keyword evidence="24" id="KW-1185">Reference proteome</keyword>
<evidence type="ECO:0000256" key="9">
    <source>
        <dbReference type="ARBA" id="ARBA00022490"/>
    </source>
</evidence>
<name>A0A1G7ZQN5_9VIBR</name>
<keyword evidence="16" id="KW-0902">Two-component regulatory system</keyword>
<dbReference type="STRING" id="861298.SAMN04488136_108119"/>
<sequence length="460" mass="51276">MSLRTKLILLSLMPFLLVAVAISWIAIHQAKTLGQNEVETFRNSLIESKEMALKDSVDLAFDAIGHVYNDPKLDEAQAKSQVKAILTKLRYGSDGYFFAYDSQGRNLVHPVQPELIGQDLLHLKDQNGDYVIEALIAEAKSGGGFHQYLWKKPSTDEVVPKLSYAAWLDKWGWMIGTGLYIEDVSQEVAHMQAAISANIETTFFSLIMIVMVTVAVIVVITLAVNLHEHKIADRSLKELAHKTVMFQEDEKKYLARELHDGINQLLVSSQCHLELLAHQLDNETLRGHLNKSRQSLTTAINEVRHISHKLRPSALDDIGIEAALNTLLQDFRSHSGMEVEALFDTEPGKLKSEVATTLYRVAQESLTNIEKHANASKISVVLQQMGNLLQLMIRDDGVGFHTQQLMTNSGIGLRNMRERVEFIGGEFELVSEPGFGTEITVLLNLDGLVYGQPRESVVGG</sequence>
<accession>A0A1G7ZQN5</accession>
<dbReference type="InterPro" id="IPR050482">
    <property type="entry name" value="Sensor_HK_TwoCompSys"/>
</dbReference>
<dbReference type="InterPro" id="IPR011712">
    <property type="entry name" value="Sig_transdc_His_kin_sub3_dim/P"/>
</dbReference>
<dbReference type="GO" id="GO:0005886">
    <property type="term" value="C:plasma membrane"/>
    <property type="evidence" value="ECO:0007669"/>
    <property type="project" value="UniProtKB-SubCell"/>
</dbReference>
<keyword evidence="11 21" id="KW-0812">Transmembrane</keyword>
<keyword evidence="13 23" id="KW-0418">Kinase</keyword>
<evidence type="ECO:0000256" key="3">
    <source>
        <dbReference type="ARBA" id="ARBA00004496"/>
    </source>
</evidence>
<reference evidence="23 24" key="1">
    <citation type="submission" date="2016-10" db="EMBL/GenBank/DDBJ databases">
        <authorList>
            <person name="de Groot N.N."/>
        </authorList>
    </citation>
    <scope>NUCLEOTIDE SEQUENCE [LARGE SCALE GENOMIC DNA]</scope>
    <source>
        <strain evidence="23 24">CGMCC 1.10228</strain>
    </source>
</reference>
<dbReference type="PIRSF" id="PIRSF037314">
    <property type="entry name" value="STHK_MctS"/>
    <property type="match status" value="1"/>
</dbReference>
<dbReference type="AlphaFoldDB" id="A0A1G7ZQN5"/>
<dbReference type="PANTHER" id="PTHR24421:SF59">
    <property type="entry name" value="OXYGEN SENSOR HISTIDINE KINASE NREB"/>
    <property type="match status" value="1"/>
</dbReference>
<dbReference type="InterPro" id="IPR036890">
    <property type="entry name" value="HATPase_C_sf"/>
</dbReference>
<evidence type="ECO:0000259" key="22">
    <source>
        <dbReference type="PROSITE" id="PS50109"/>
    </source>
</evidence>
<dbReference type="EC" id="2.7.13.3" evidence="5"/>
<keyword evidence="12" id="KW-0479">Metal-binding</keyword>
<dbReference type="Gene3D" id="3.30.565.10">
    <property type="entry name" value="Histidine kinase-like ATPase, C-terminal domain"/>
    <property type="match status" value="1"/>
</dbReference>
<keyword evidence="15" id="KW-0408">Iron</keyword>
<evidence type="ECO:0000256" key="7">
    <source>
        <dbReference type="ARBA" id="ARBA00022475"/>
    </source>
</evidence>
<dbReference type="GO" id="GO:0005737">
    <property type="term" value="C:cytoplasm"/>
    <property type="evidence" value="ECO:0007669"/>
    <property type="project" value="UniProtKB-SubCell"/>
</dbReference>